<dbReference type="SUPFAM" id="SSF69118">
    <property type="entry name" value="AhpD-like"/>
    <property type="match status" value="1"/>
</dbReference>
<dbReference type="PANTHER" id="PTHR34846:SF10">
    <property type="entry name" value="CYTOPLASMIC PROTEIN"/>
    <property type="match status" value="1"/>
</dbReference>
<dbReference type="RefSeq" id="WP_085580127.1">
    <property type="nucleotide sequence ID" value="NZ_JFKA01000002.1"/>
</dbReference>
<dbReference type="Gene3D" id="1.20.1290.10">
    <property type="entry name" value="AhpD-like"/>
    <property type="match status" value="1"/>
</dbReference>
<dbReference type="InterPro" id="IPR004675">
    <property type="entry name" value="AhpD_core"/>
</dbReference>
<dbReference type="Pfam" id="PF02627">
    <property type="entry name" value="CMD"/>
    <property type="match status" value="1"/>
</dbReference>
<dbReference type="STRING" id="1293891.TMES_04960"/>
<reference evidence="2 3" key="1">
    <citation type="submission" date="2014-03" db="EMBL/GenBank/DDBJ databases">
        <title>The draft genome sequence of Thalassospira mesophila JCM 18969.</title>
        <authorList>
            <person name="Lai Q."/>
            <person name="Shao Z."/>
        </authorList>
    </citation>
    <scope>NUCLEOTIDE SEQUENCE [LARGE SCALE GENOMIC DNA]</scope>
    <source>
        <strain evidence="2 3">JCM 18969</strain>
    </source>
</reference>
<dbReference type="AlphaFoldDB" id="A0A1Y2L1Q4"/>
<organism evidence="2 3">
    <name type="scientific">Thalassospira mesophila</name>
    <dbReference type="NCBI Taxonomy" id="1293891"/>
    <lineage>
        <taxon>Bacteria</taxon>
        <taxon>Pseudomonadati</taxon>
        <taxon>Pseudomonadota</taxon>
        <taxon>Alphaproteobacteria</taxon>
        <taxon>Rhodospirillales</taxon>
        <taxon>Thalassospiraceae</taxon>
        <taxon>Thalassospira</taxon>
    </lineage>
</organism>
<evidence type="ECO:0000313" key="2">
    <source>
        <dbReference type="EMBL" id="OSQ39409.1"/>
    </source>
</evidence>
<dbReference type="InterPro" id="IPR003779">
    <property type="entry name" value="CMD-like"/>
</dbReference>
<evidence type="ECO:0000313" key="3">
    <source>
        <dbReference type="Proteomes" id="UP000193391"/>
    </source>
</evidence>
<dbReference type="GO" id="GO:0051920">
    <property type="term" value="F:peroxiredoxin activity"/>
    <property type="evidence" value="ECO:0007669"/>
    <property type="project" value="InterPro"/>
</dbReference>
<accession>A0A1Y2L1Q4</accession>
<protein>
    <submittedName>
        <fullName evidence="2">Alkylhydroperoxidase</fullName>
    </submittedName>
</protein>
<dbReference type="InterPro" id="IPR029032">
    <property type="entry name" value="AhpD-like"/>
</dbReference>
<comment type="caution">
    <text evidence="2">The sequence shown here is derived from an EMBL/GenBank/DDBJ whole genome shotgun (WGS) entry which is preliminary data.</text>
</comment>
<keyword evidence="2" id="KW-0575">Peroxidase</keyword>
<keyword evidence="3" id="KW-1185">Reference proteome</keyword>
<feature type="domain" description="Carboxymuconolactone decarboxylase-like" evidence="1">
    <location>
        <begin position="23"/>
        <end position="93"/>
    </location>
</feature>
<keyword evidence="2" id="KW-0560">Oxidoreductase</keyword>
<proteinExistence type="predicted"/>
<sequence length="144" mass="16034">MSRFDFAKTSPALFKGLYHASTVFETEKTVPKTVVEIVKCRVSQLNACSFCLRMHRDDYLKHGGQQDKIDMLAVWRNAKDFDASERAALDWAEKLTIAADSAAIDASFEALGAHFSESQISELTTGIALINAWNRLGIAQHQRA</sequence>
<gene>
    <name evidence="2" type="ORF">TMES_04960</name>
</gene>
<dbReference type="NCBIfam" id="TIGR00778">
    <property type="entry name" value="ahpD_dom"/>
    <property type="match status" value="1"/>
</dbReference>
<name>A0A1Y2L1Q4_9PROT</name>
<dbReference type="EMBL" id="JFKA01000002">
    <property type="protein sequence ID" value="OSQ39409.1"/>
    <property type="molecule type" value="Genomic_DNA"/>
</dbReference>
<dbReference type="Proteomes" id="UP000193391">
    <property type="component" value="Unassembled WGS sequence"/>
</dbReference>
<dbReference type="PANTHER" id="PTHR34846">
    <property type="entry name" value="4-CARBOXYMUCONOLACTONE DECARBOXYLASE FAMILY PROTEIN (AFU_ORTHOLOGUE AFUA_6G11590)"/>
    <property type="match status" value="1"/>
</dbReference>
<dbReference type="OrthoDB" id="9801997at2"/>
<evidence type="ECO:0000259" key="1">
    <source>
        <dbReference type="Pfam" id="PF02627"/>
    </source>
</evidence>